<name>A0A084WK23_ANOSI</name>
<dbReference type="InterPro" id="IPR036056">
    <property type="entry name" value="Fibrinogen-like_C"/>
</dbReference>
<dbReference type="VEuPathDB" id="VectorBase:ASIS011749"/>
<accession>A0A084WK23</accession>
<dbReference type="OMA" id="HAENCAE"/>
<dbReference type="GO" id="GO:0005615">
    <property type="term" value="C:extracellular space"/>
    <property type="evidence" value="ECO:0007669"/>
    <property type="project" value="TreeGrafter"/>
</dbReference>
<dbReference type="PANTHER" id="PTHR19143:SF327">
    <property type="entry name" value="FI21813P1-RELATED"/>
    <property type="match status" value="1"/>
</dbReference>
<sequence length="137" mass="15628">MDGSVDFYQNWTMYKNGFGDVNGEHWLGLEKLHAMTRSGTHELLVVLEDFEGDSAYALYDEFKIDSEEEKYKLTLGRYSGTAGNSMGYENGMKFSTKDDMPNLKVPCATRFKGAWWFNSCYMRGVKIMGFLPPVNAE</sequence>
<proteinExistence type="predicted"/>
<dbReference type="SUPFAM" id="SSF56496">
    <property type="entry name" value="Fibrinogen C-terminal domain-like"/>
    <property type="match status" value="1"/>
</dbReference>
<evidence type="ECO:0000313" key="4">
    <source>
        <dbReference type="Proteomes" id="UP000030765"/>
    </source>
</evidence>
<dbReference type="AlphaFoldDB" id="A0A084WK23"/>
<evidence type="ECO:0000313" key="2">
    <source>
        <dbReference type="EMBL" id="KFB50567.1"/>
    </source>
</evidence>
<dbReference type="Gene3D" id="3.90.215.10">
    <property type="entry name" value="Gamma Fibrinogen, chain A, domain 1"/>
    <property type="match status" value="1"/>
</dbReference>
<dbReference type="STRING" id="74873.A0A084WK23"/>
<reference evidence="2 4" key="1">
    <citation type="journal article" date="2014" name="BMC Genomics">
        <title>Genome sequence of Anopheles sinensis provides insight into genetics basis of mosquito competence for malaria parasites.</title>
        <authorList>
            <person name="Zhou D."/>
            <person name="Zhang D."/>
            <person name="Ding G."/>
            <person name="Shi L."/>
            <person name="Hou Q."/>
            <person name="Ye Y."/>
            <person name="Xu Y."/>
            <person name="Zhou H."/>
            <person name="Xiong C."/>
            <person name="Li S."/>
            <person name="Yu J."/>
            <person name="Hong S."/>
            <person name="Yu X."/>
            <person name="Zou P."/>
            <person name="Chen C."/>
            <person name="Chang X."/>
            <person name="Wang W."/>
            <person name="Lv Y."/>
            <person name="Sun Y."/>
            <person name="Ma L."/>
            <person name="Shen B."/>
            <person name="Zhu C."/>
        </authorList>
    </citation>
    <scope>NUCLEOTIDE SEQUENCE [LARGE SCALE GENOMIC DNA]</scope>
</reference>
<dbReference type="Pfam" id="PF00147">
    <property type="entry name" value="Fibrinogen_C"/>
    <property type="match status" value="1"/>
</dbReference>
<protein>
    <submittedName>
        <fullName evidence="2">AGAP010775-PA-like protein</fullName>
    </submittedName>
    <submittedName>
        <fullName evidence="3">Fibrinogen C-terminal domain-containing protein</fullName>
    </submittedName>
</protein>
<dbReference type="OrthoDB" id="6145874at2759"/>
<dbReference type="PROSITE" id="PS51406">
    <property type="entry name" value="FIBRINOGEN_C_2"/>
    <property type="match status" value="1"/>
</dbReference>
<keyword evidence="4" id="KW-1185">Reference proteome</keyword>
<feature type="domain" description="Fibrinogen C-terminal" evidence="1">
    <location>
        <begin position="1"/>
        <end position="137"/>
    </location>
</feature>
<gene>
    <name evidence="2" type="ORF">ZHAS_00018882</name>
</gene>
<dbReference type="InterPro" id="IPR002181">
    <property type="entry name" value="Fibrinogen_a/b/g_C_dom"/>
</dbReference>
<dbReference type="InterPro" id="IPR050373">
    <property type="entry name" value="Fibrinogen_C-term_domain"/>
</dbReference>
<dbReference type="InterPro" id="IPR014716">
    <property type="entry name" value="Fibrinogen_a/b/g_C_1"/>
</dbReference>
<dbReference type="Proteomes" id="UP000030765">
    <property type="component" value="Unassembled WGS sequence"/>
</dbReference>
<reference evidence="3" key="2">
    <citation type="submission" date="2020-05" db="UniProtKB">
        <authorList>
            <consortium name="EnsemblMetazoa"/>
        </authorList>
    </citation>
    <scope>IDENTIFICATION</scope>
</reference>
<dbReference type="EMBL" id="ATLV01024093">
    <property type="status" value="NOT_ANNOTATED_CDS"/>
    <property type="molecule type" value="Genomic_DNA"/>
</dbReference>
<dbReference type="EMBL" id="KE525349">
    <property type="protein sequence ID" value="KFB50567.1"/>
    <property type="molecule type" value="Genomic_DNA"/>
</dbReference>
<evidence type="ECO:0000259" key="1">
    <source>
        <dbReference type="PROSITE" id="PS51406"/>
    </source>
</evidence>
<organism evidence="2">
    <name type="scientific">Anopheles sinensis</name>
    <name type="common">Mosquito</name>
    <dbReference type="NCBI Taxonomy" id="74873"/>
    <lineage>
        <taxon>Eukaryota</taxon>
        <taxon>Metazoa</taxon>
        <taxon>Ecdysozoa</taxon>
        <taxon>Arthropoda</taxon>
        <taxon>Hexapoda</taxon>
        <taxon>Insecta</taxon>
        <taxon>Pterygota</taxon>
        <taxon>Neoptera</taxon>
        <taxon>Endopterygota</taxon>
        <taxon>Diptera</taxon>
        <taxon>Nematocera</taxon>
        <taxon>Culicoidea</taxon>
        <taxon>Culicidae</taxon>
        <taxon>Anophelinae</taxon>
        <taxon>Anopheles</taxon>
    </lineage>
</organism>
<dbReference type="PANTHER" id="PTHR19143">
    <property type="entry name" value="FIBRINOGEN/TENASCIN/ANGIOPOEITIN"/>
    <property type="match status" value="1"/>
</dbReference>
<dbReference type="VEuPathDB" id="VectorBase:ASIC018882"/>
<dbReference type="EnsemblMetazoa" id="ASIC018882-RA">
    <property type="protein sequence ID" value="ASIC018882-PA"/>
    <property type="gene ID" value="ASIC018882"/>
</dbReference>
<dbReference type="SMART" id="SM00186">
    <property type="entry name" value="FBG"/>
    <property type="match status" value="1"/>
</dbReference>
<evidence type="ECO:0000313" key="3">
    <source>
        <dbReference type="EnsemblMetazoa" id="ASIC018882-PA"/>
    </source>
</evidence>